<gene>
    <name evidence="1" type="ORF">NPIL_122731</name>
</gene>
<reference evidence="1" key="1">
    <citation type="submission" date="2020-08" db="EMBL/GenBank/DDBJ databases">
        <title>Multicomponent nature underlies the extraordinary mechanical properties of spider dragline silk.</title>
        <authorList>
            <person name="Kono N."/>
            <person name="Nakamura H."/>
            <person name="Mori M."/>
            <person name="Yoshida Y."/>
            <person name="Ohtoshi R."/>
            <person name="Malay A.D."/>
            <person name="Moran D.A.P."/>
            <person name="Tomita M."/>
            <person name="Numata K."/>
            <person name="Arakawa K."/>
        </authorList>
    </citation>
    <scope>NUCLEOTIDE SEQUENCE</scope>
</reference>
<sequence>VIDVGSNIALGDAMR</sequence>
<keyword evidence="2" id="KW-1185">Reference proteome</keyword>
<dbReference type="Proteomes" id="UP000887013">
    <property type="component" value="Unassembled WGS sequence"/>
</dbReference>
<feature type="non-terminal residue" evidence="1">
    <location>
        <position position="1"/>
    </location>
</feature>
<proteinExistence type="predicted"/>
<name>A0A8X6URU7_NEPPI</name>
<accession>A0A8X6URU7</accession>
<comment type="caution">
    <text evidence="1">The sequence shown here is derived from an EMBL/GenBank/DDBJ whole genome shotgun (WGS) entry which is preliminary data.</text>
</comment>
<organism evidence="1 2">
    <name type="scientific">Nephila pilipes</name>
    <name type="common">Giant wood spider</name>
    <name type="synonym">Nephila maculata</name>
    <dbReference type="NCBI Taxonomy" id="299642"/>
    <lineage>
        <taxon>Eukaryota</taxon>
        <taxon>Metazoa</taxon>
        <taxon>Ecdysozoa</taxon>
        <taxon>Arthropoda</taxon>
        <taxon>Chelicerata</taxon>
        <taxon>Arachnida</taxon>
        <taxon>Araneae</taxon>
        <taxon>Araneomorphae</taxon>
        <taxon>Entelegynae</taxon>
        <taxon>Araneoidea</taxon>
        <taxon>Nephilidae</taxon>
        <taxon>Nephila</taxon>
    </lineage>
</organism>
<dbReference type="EMBL" id="BMAW01040141">
    <property type="protein sequence ID" value="GFU58470.1"/>
    <property type="molecule type" value="Genomic_DNA"/>
</dbReference>
<evidence type="ECO:0000313" key="1">
    <source>
        <dbReference type="EMBL" id="GFU58470.1"/>
    </source>
</evidence>
<evidence type="ECO:0000313" key="2">
    <source>
        <dbReference type="Proteomes" id="UP000887013"/>
    </source>
</evidence>
<protein>
    <submittedName>
        <fullName evidence="1">Uncharacterized protein</fullName>
    </submittedName>
</protein>